<sequence>MTALRKIPEHIVDRTNYYKLTVKAQLEGAEQKRKGNGDRERRRSVSNNADIYHEIIIVLNPANSQ</sequence>
<evidence type="ECO:0000313" key="1">
    <source>
        <dbReference type="EMBL" id="KDR08944.1"/>
    </source>
</evidence>
<protein>
    <submittedName>
        <fullName evidence="1">Uncharacterized protein</fullName>
    </submittedName>
</protein>
<dbReference type="AlphaFoldDB" id="A0A067QTL8"/>
<name>A0A067QTL8_ZOONE</name>
<dbReference type="Proteomes" id="UP000027135">
    <property type="component" value="Unassembled WGS sequence"/>
</dbReference>
<dbReference type="InParanoid" id="A0A067QTL8"/>
<proteinExistence type="predicted"/>
<evidence type="ECO:0000313" key="2">
    <source>
        <dbReference type="Proteomes" id="UP000027135"/>
    </source>
</evidence>
<gene>
    <name evidence="1" type="ORF">L798_00873</name>
</gene>
<keyword evidence="2" id="KW-1185">Reference proteome</keyword>
<reference evidence="1 2" key="1">
    <citation type="journal article" date="2014" name="Nat. Commun.">
        <title>Molecular traces of alternative social organization in a termite genome.</title>
        <authorList>
            <person name="Terrapon N."/>
            <person name="Li C."/>
            <person name="Robertson H.M."/>
            <person name="Ji L."/>
            <person name="Meng X."/>
            <person name="Booth W."/>
            <person name="Chen Z."/>
            <person name="Childers C.P."/>
            <person name="Glastad K.M."/>
            <person name="Gokhale K."/>
            <person name="Gowin J."/>
            <person name="Gronenberg W."/>
            <person name="Hermansen R.A."/>
            <person name="Hu H."/>
            <person name="Hunt B.G."/>
            <person name="Huylmans A.K."/>
            <person name="Khalil S.M."/>
            <person name="Mitchell R.D."/>
            <person name="Munoz-Torres M.C."/>
            <person name="Mustard J.A."/>
            <person name="Pan H."/>
            <person name="Reese J.T."/>
            <person name="Scharf M.E."/>
            <person name="Sun F."/>
            <person name="Vogel H."/>
            <person name="Xiao J."/>
            <person name="Yang W."/>
            <person name="Yang Z."/>
            <person name="Yang Z."/>
            <person name="Zhou J."/>
            <person name="Zhu J."/>
            <person name="Brent C.S."/>
            <person name="Elsik C.G."/>
            <person name="Goodisman M.A."/>
            <person name="Liberles D.A."/>
            <person name="Roe R.M."/>
            <person name="Vargo E.L."/>
            <person name="Vilcinskas A."/>
            <person name="Wang J."/>
            <person name="Bornberg-Bauer E."/>
            <person name="Korb J."/>
            <person name="Zhang G."/>
            <person name="Liebig J."/>
        </authorList>
    </citation>
    <scope>NUCLEOTIDE SEQUENCE [LARGE SCALE GENOMIC DNA]</scope>
    <source>
        <tissue evidence="1">Whole organism</tissue>
    </source>
</reference>
<organism evidence="1 2">
    <name type="scientific">Zootermopsis nevadensis</name>
    <name type="common">Dampwood termite</name>
    <dbReference type="NCBI Taxonomy" id="136037"/>
    <lineage>
        <taxon>Eukaryota</taxon>
        <taxon>Metazoa</taxon>
        <taxon>Ecdysozoa</taxon>
        <taxon>Arthropoda</taxon>
        <taxon>Hexapoda</taxon>
        <taxon>Insecta</taxon>
        <taxon>Pterygota</taxon>
        <taxon>Neoptera</taxon>
        <taxon>Polyneoptera</taxon>
        <taxon>Dictyoptera</taxon>
        <taxon>Blattodea</taxon>
        <taxon>Blattoidea</taxon>
        <taxon>Termitoidae</taxon>
        <taxon>Termopsidae</taxon>
        <taxon>Zootermopsis</taxon>
    </lineage>
</organism>
<dbReference type="EMBL" id="KK853286">
    <property type="protein sequence ID" value="KDR08944.1"/>
    <property type="molecule type" value="Genomic_DNA"/>
</dbReference>
<accession>A0A067QTL8</accession>